<reference evidence="2" key="1">
    <citation type="submission" date="2016-11" db="EMBL/GenBank/DDBJ databases">
        <authorList>
            <person name="Varghese N."/>
            <person name="Submissions S."/>
        </authorList>
    </citation>
    <scope>NUCLEOTIDE SEQUENCE [LARGE SCALE GENOMIC DNA]</scope>
    <source>
        <strain evidence="2">DSM 100572</strain>
    </source>
</reference>
<evidence type="ECO:0000313" key="2">
    <source>
        <dbReference type="Proteomes" id="UP000184109"/>
    </source>
</evidence>
<gene>
    <name evidence="1" type="ORF">SAMN05444281_1794</name>
</gene>
<proteinExistence type="predicted"/>
<dbReference type="EMBL" id="FQXQ01000003">
    <property type="protein sequence ID" value="SHH74523.1"/>
    <property type="molecule type" value="Genomic_DNA"/>
</dbReference>
<dbReference type="Proteomes" id="UP000184109">
    <property type="component" value="Unassembled WGS sequence"/>
</dbReference>
<name>A0A1M5VHY5_9FLAO</name>
<evidence type="ECO:0000313" key="1">
    <source>
        <dbReference type="EMBL" id="SHH74523.1"/>
    </source>
</evidence>
<sequence>MRNQIFTLSRDQFLLESAKFEAEGAILSNIIINEQSKILND</sequence>
<dbReference type="STRING" id="1195760.SAMN05444281_1794"/>
<dbReference type="AlphaFoldDB" id="A0A1M5VHY5"/>
<keyword evidence="2" id="KW-1185">Reference proteome</keyword>
<organism evidence="1 2">
    <name type="scientific">Wenyingzhuangia marina</name>
    <dbReference type="NCBI Taxonomy" id="1195760"/>
    <lineage>
        <taxon>Bacteria</taxon>
        <taxon>Pseudomonadati</taxon>
        <taxon>Bacteroidota</taxon>
        <taxon>Flavobacteriia</taxon>
        <taxon>Flavobacteriales</taxon>
        <taxon>Flavobacteriaceae</taxon>
        <taxon>Wenyingzhuangia</taxon>
    </lineage>
</organism>
<accession>A0A1M5VHY5</accession>
<protein>
    <submittedName>
        <fullName evidence="1">Uncharacterized protein</fullName>
    </submittedName>
</protein>